<accession>A0A517T307</accession>
<keyword evidence="5" id="KW-0378">Hydrolase</keyword>
<dbReference type="CDD" id="cd01276">
    <property type="entry name" value="PKCI_related"/>
    <property type="match status" value="1"/>
</dbReference>
<feature type="short sequence motif" description="Histidine triad motif" evidence="2 3">
    <location>
        <begin position="96"/>
        <end position="100"/>
    </location>
</feature>
<dbReference type="Pfam" id="PF01230">
    <property type="entry name" value="HIT"/>
    <property type="match status" value="1"/>
</dbReference>
<dbReference type="RefSeq" id="WP_145277715.1">
    <property type="nucleotide sequence ID" value="NZ_CP036272.1"/>
</dbReference>
<name>A0A517T307_9BACT</name>
<gene>
    <name evidence="5" type="ORF">SV7mr_52970</name>
</gene>
<dbReference type="PANTHER" id="PTHR23089">
    <property type="entry name" value="HISTIDINE TRIAD HIT PROTEIN"/>
    <property type="match status" value="1"/>
</dbReference>
<evidence type="ECO:0000313" key="5">
    <source>
        <dbReference type="EMBL" id="QDT62746.1"/>
    </source>
</evidence>
<dbReference type="AlphaFoldDB" id="A0A517T307"/>
<feature type="domain" description="HIT" evidence="4">
    <location>
        <begin position="4"/>
        <end position="110"/>
    </location>
</feature>
<proteinExistence type="predicted"/>
<evidence type="ECO:0000313" key="6">
    <source>
        <dbReference type="Proteomes" id="UP000315003"/>
    </source>
</evidence>
<feature type="active site" description="Tele-AMP-histidine intermediate" evidence="1">
    <location>
        <position position="98"/>
    </location>
</feature>
<evidence type="ECO:0000256" key="1">
    <source>
        <dbReference type="PIRSR" id="PIRSR601310-1"/>
    </source>
</evidence>
<dbReference type="Gene3D" id="3.30.428.10">
    <property type="entry name" value="HIT-like"/>
    <property type="match status" value="1"/>
</dbReference>
<reference evidence="5 6" key="1">
    <citation type="submission" date="2019-02" db="EMBL/GenBank/DDBJ databases">
        <title>Deep-cultivation of Planctomycetes and their phenomic and genomic characterization uncovers novel biology.</title>
        <authorList>
            <person name="Wiegand S."/>
            <person name="Jogler M."/>
            <person name="Boedeker C."/>
            <person name="Pinto D."/>
            <person name="Vollmers J."/>
            <person name="Rivas-Marin E."/>
            <person name="Kohn T."/>
            <person name="Peeters S.H."/>
            <person name="Heuer A."/>
            <person name="Rast P."/>
            <person name="Oberbeckmann S."/>
            <person name="Bunk B."/>
            <person name="Jeske O."/>
            <person name="Meyerdierks A."/>
            <person name="Storesund J.E."/>
            <person name="Kallscheuer N."/>
            <person name="Luecker S."/>
            <person name="Lage O.M."/>
            <person name="Pohl T."/>
            <person name="Merkel B.J."/>
            <person name="Hornburger P."/>
            <person name="Mueller R.-W."/>
            <person name="Bruemmer F."/>
            <person name="Labrenz M."/>
            <person name="Spormann A.M."/>
            <person name="Op den Camp H."/>
            <person name="Overmann J."/>
            <person name="Amann R."/>
            <person name="Jetten M.S.M."/>
            <person name="Mascher T."/>
            <person name="Medema M.H."/>
            <person name="Devos D.P."/>
            <person name="Kaster A.-K."/>
            <person name="Ovreas L."/>
            <person name="Rohde M."/>
            <person name="Galperin M.Y."/>
            <person name="Jogler C."/>
        </authorList>
    </citation>
    <scope>NUCLEOTIDE SEQUENCE [LARGE SCALE GENOMIC DNA]</scope>
    <source>
        <strain evidence="5 6">SV_7m_r</strain>
    </source>
</reference>
<evidence type="ECO:0000259" key="4">
    <source>
        <dbReference type="PROSITE" id="PS51084"/>
    </source>
</evidence>
<protein>
    <submittedName>
        <fullName evidence="5">HIT-like protein</fullName>
        <ecNumber evidence="5">3.-.-.-</ecNumber>
    </submittedName>
</protein>
<sequence length="110" mass="11829">MSSIFKKIIDREIPADIVFEDDVCLAFRDIAPQAPVHVLVIPKKEIPSLADLTDDDALIVGHCMVALAKIAAAEGLDDGYNVVINCGEAGGQEVPHLHYHLMGGKKSSHV</sequence>
<keyword evidence="6" id="KW-1185">Reference proteome</keyword>
<dbReference type="InterPro" id="IPR011146">
    <property type="entry name" value="HIT-like"/>
</dbReference>
<dbReference type="InterPro" id="IPR001310">
    <property type="entry name" value="Histidine_triad_HIT"/>
</dbReference>
<organism evidence="5 6">
    <name type="scientific">Stieleria bergensis</name>
    <dbReference type="NCBI Taxonomy" id="2528025"/>
    <lineage>
        <taxon>Bacteria</taxon>
        <taxon>Pseudomonadati</taxon>
        <taxon>Planctomycetota</taxon>
        <taxon>Planctomycetia</taxon>
        <taxon>Pirellulales</taxon>
        <taxon>Pirellulaceae</taxon>
        <taxon>Stieleria</taxon>
    </lineage>
</organism>
<dbReference type="PROSITE" id="PS51084">
    <property type="entry name" value="HIT_2"/>
    <property type="match status" value="1"/>
</dbReference>
<dbReference type="SUPFAM" id="SSF54197">
    <property type="entry name" value="HIT-like"/>
    <property type="match status" value="1"/>
</dbReference>
<dbReference type="GO" id="GO:0016787">
    <property type="term" value="F:hydrolase activity"/>
    <property type="evidence" value="ECO:0007669"/>
    <property type="project" value="UniProtKB-KW"/>
</dbReference>
<dbReference type="InterPro" id="IPR036265">
    <property type="entry name" value="HIT-like_sf"/>
</dbReference>
<dbReference type="Proteomes" id="UP000315003">
    <property type="component" value="Chromosome"/>
</dbReference>
<dbReference type="EMBL" id="CP036272">
    <property type="protein sequence ID" value="QDT62746.1"/>
    <property type="molecule type" value="Genomic_DNA"/>
</dbReference>
<dbReference type="OrthoDB" id="9784774at2"/>
<dbReference type="PRINTS" id="PR00332">
    <property type="entry name" value="HISTRIAD"/>
</dbReference>
<dbReference type="EC" id="3.-.-.-" evidence="5"/>
<evidence type="ECO:0000256" key="2">
    <source>
        <dbReference type="PIRSR" id="PIRSR601310-3"/>
    </source>
</evidence>
<evidence type="ECO:0000256" key="3">
    <source>
        <dbReference type="PROSITE-ProRule" id="PRU00464"/>
    </source>
</evidence>